<keyword evidence="3" id="KW-1185">Reference proteome</keyword>
<dbReference type="Gene3D" id="3.50.30.50">
    <property type="entry name" value="Putative cyclase"/>
    <property type="match status" value="1"/>
</dbReference>
<dbReference type="Pfam" id="PF04199">
    <property type="entry name" value="Cyclase"/>
    <property type="match status" value="1"/>
</dbReference>
<reference evidence="2 3" key="1">
    <citation type="submission" date="2014-04" db="EMBL/GenBank/DDBJ databases">
        <authorList>
            <consortium name="DOE Joint Genome Institute"/>
            <person name="Kuo A."/>
            <person name="Kohler A."/>
            <person name="Costa M.D."/>
            <person name="Nagy L.G."/>
            <person name="Floudas D."/>
            <person name="Copeland A."/>
            <person name="Barry K.W."/>
            <person name="Cichocki N."/>
            <person name="Veneault-Fourrey C."/>
            <person name="LaButti K."/>
            <person name="Lindquist E.A."/>
            <person name="Lipzen A."/>
            <person name="Lundell T."/>
            <person name="Morin E."/>
            <person name="Murat C."/>
            <person name="Sun H."/>
            <person name="Tunlid A."/>
            <person name="Henrissat B."/>
            <person name="Grigoriev I.V."/>
            <person name="Hibbett D.S."/>
            <person name="Martin F."/>
            <person name="Nordberg H.P."/>
            <person name="Cantor M.N."/>
            <person name="Hua S.X."/>
        </authorList>
    </citation>
    <scope>NUCLEOTIDE SEQUENCE [LARGE SCALE GENOMIC DNA]</scope>
    <source>
        <strain evidence="2 3">441</strain>
    </source>
</reference>
<dbReference type="STRING" id="765257.A0A0C9ZSK7"/>
<dbReference type="GO" id="GO:0004061">
    <property type="term" value="F:arylformamidase activity"/>
    <property type="evidence" value="ECO:0007669"/>
    <property type="project" value="InterPro"/>
</dbReference>
<name>A0A0C9ZSK7_9AGAM</name>
<dbReference type="HOGENOM" id="CLU_030671_3_2_1"/>
<dbReference type="InterPro" id="IPR037175">
    <property type="entry name" value="KFase_sf"/>
</dbReference>
<organism evidence="2 3">
    <name type="scientific">Pisolithus microcarpus 441</name>
    <dbReference type="NCBI Taxonomy" id="765257"/>
    <lineage>
        <taxon>Eukaryota</taxon>
        <taxon>Fungi</taxon>
        <taxon>Dikarya</taxon>
        <taxon>Basidiomycota</taxon>
        <taxon>Agaricomycotina</taxon>
        <taxon>Agaricomycetes</taxon>
        <taxon>Agaricomycetidae</taxon>
        <taxon>Boletales</taxon>
        <taxon>Sclerodermatineae</taxon>
        <taxon>Pisolithaceae</taxon>
        <taxon>Pisolithus</taxon>
    </lineage>
</organism>
<dbReference type="SUPFAM" id="SSF102198">
    <property type="entry name" value="Putative cyclase"/>
    <property type="match status" value="1"/>
</dbReference>
<protein>
    <recommendedName>
        <fullName evidence="4">Arylformamidase</fullName>
    </recommendedName>
</protein>
<dbReference type="PANTHER" id="PTHR31118:SF32">
    <property type="entry name" value="KYNURENINE FORMAMIDASE"/>
    <property type="match status" value="1"/>
</dbReference>
<evidence type="ECO:0000313" key="3">
    <source>
        <dbReference type="Proteomes" id="UP000054018"/>
    </source>
</evidence>
<dbReference type="AlphaFoldDB" id="A0A0C9ZSK7"/>
<comment type="similarity">
    <text evidence="1">Belongs to the Cyclase 1 superfamily.</text>
</comment>
<dbReference type="OrthoDB" id="7108654at2759"/>
<reference evidence="3" key="2">
    <citation type="submission" date="2015-01" db="EMBL/GenBank/DDBJ databases">
        <title>Evolutionary Origins and Diversification of the Mycorrhizal Mutualists.</title>
        <authorList>
            <consortium name="DOE Joint Genome Institute"/>
            <consortium name="Mycorrhizal Genomics Consortium"/>
            <person name="Kohler A."/>
            <person name="Kuo A."/>
            <person name="Nagy L.G."/>
            <person name="Floudas D."/>
            <person name="Copeland A."/>
            <person name="Barry K.W."/>
            <person name="Cichocki N."/>
            <person name="Veneault-Fourrey C."/>
            <person name="LaButti K."/>
            <person name="Lindquist E.A."/>
            <person name="Lipzen A."/>
            <person name="Lundell T."/>
            <person name="Morin E."/>
            <person name="Murat C."/>
            <person name="Riley R."/>
            <person name="Ohm R."/>
            <person name="Sun H."/>
            <person name="Tunlid A."/>
            <person name="Henrissat B."/>
            <person name="Grigoriev I.V."/>
            <person name="Hibbett D.S."/>
            <person name="Martin F."/>
        </authorList>
    </citation>
    <scope>NUCLEOTIDE SEQUENCE [LARGE SCALE GENOMIC DNA]</scope>
    <source>
        <strain evidence="3">441</strain>
    </source>
</reference>
<evidence type="ECO:0008006" key="4">
    <source>
        <dbReference type="Google" id="ProtNLM"/>
    </source>
</evidence>
<proteinExistence type="inferred from homology"/>
<accession>A0A0C9ZSK7</accession>
<sequence>MFPTSIVDLSHPLQSGMTCYPGDPGFSIRCSCNSPISDAPPMVITVHELTCSTHTGTHVDTPFHFFHGGAKLSDIPLERFVGRAVVLDVRHAAHPRKKIGWADVDIECNSAGLRQIGPRSEGKVEIVLLWTGWDTHWDTPTYFAHPYFAREVAERLRDMGVGMVGLDTLNPDETPADASEGGGPGDGFGGHEVLLGAGRLICENLRGLGTLAGDSVSEAWVSIVPLLISGSDGSPVRAYGWRQVKA</sequence>
<dbReference type="EMBL" id="KN833736">
    <property type="protein sequence ID" value="KIK22733.1"/>
    <property type="molecule type" value="Genomic_DNA"/>
</dbReference>
<gene>
    <name evidence="2" type="ORF">PISMIDRAFT_101898</name>
</gene>
<evidence type="ECO:0000313" key="2">
    <source>
        <dbReference type="EMBL" id="KIK22733.1"/>
    </source>
</evidence>
<dbReference type="Proteomes" id="UP000054018">
    <property type="component" value="Unassembled WGS sequence"/>
</dbReference>
<dbReference type="GO" id="GO:0019441">
    <property type="term" value="P:L-tryptophan catabolic process to kynurenine"/>
    <property type="evidence" value="ECO:0007669"/>
    <property type="project" value="InterPro"/>
</dbReference>
<dbReference type="InterPro" id="IPR007325">
    <property type="entry name" value="KFase/CYL"/>
</dbReference>
<dbReference type="PANTHER" id="PTHR31118">
    <property type="entry name" value="CYCLASE-LIKE PROTEIN 2"/>
    <property type="match status" value="1"/>
</dbReference>
<evidence type="ECO:0000256" key="1">
    <source>
        <dbReference type="ARBA" id="ARBA00007865"/>
    </source>
</evidence>